<evidence type="ECO:0000313" key="6">
    <source>
        <dbReference type="Ensembl" id="ENSLBEP00000035888.1"/>
    </source>
</evidence>
<feature type="region of interest" description="Disordered" evidence="5">
    <location>
        <begin position="1"/>
        <end position="31"/>
    </location>
</feature>
<feature type="region of interest" description="Disordered" evidence="5">
    <location>
        <begin position="57"/>
        <end position="82"/>
    </location>
</feature>
<evidence type="ECO:0000256" key="3">
    <source>
        <dbReference type="ARBA" id="ARBA00023054"/>
    </source>
</evidence>
<evidence type="ECO:0000256" key="2">
    <source>
        <dbReference type="ARBA" id="ARBA00019480"/>
    </source>
</evidence>
<dbReference type="AlphaFoldDB" id="A0A3Q3GYQ4"/>
<dbReference type="PANTHER" id="PTHR22012">
    <property type="entry name" value="FIBROUS SHEATH INTERACTING PROTEIN 1"/>
    <property type="match status" value="1"/>
</dbReference>
<comment type="similarity">
    <text evidence="1">Belongs to the FSIP1 family.</text>
</comment>
<dbReference type="Ensembl" id="ENSLBET00000037403.1">
    <property type="protein sequence ID" value="ENSLBEP00000035888.1"/>
    <property type="gene ID" value="ENSLBEG00000026901.1"/>
</dbReference>
<keyword evidence="7" id="KW-1185">Reference proteome</keyword>
<dbReference type="GeneTree" id="ENSGT00390000013879"/>
<organism evidence="6 7">
    <name type="scientific">Labrus bergylta</name>
    <name type="common">ballan wrasse</name>
    <dbReference type="NCBI Taxonomy" id="56723"/>
    <lineage>
        <taxon>Eukaryota</taxon>
        <taxon>Metazoa</taxon>
        <taxon>Chordata</taxon>
        <taxon>Craniata</taxon>
        <taxon>Vertebrata</taxon>
        <taxon>Euteleostomi</taxon>
        <taxon>Actinopterygii</taxon>
        <taxon>Neopterygii</taxon>
        <taxon>Teleostei</taxon>
        <taxon>Neoteleostei</taxon>
        <taxon>Acanthomorphata</taxon>
        <taxon>Eupercaria</taxon>
        <taxon>Labriformes</taxon>
        <taxon>Labridae</taxon>
        <taxon>Labrus</taxon>
    </lineage>
</organism>
<proteinExistence type="inferred from homology"/>
<evidence type="ECO:0000256" key="1">
    <source>
        <dbReference type="ARBA" id="ARBA00010495"/>
    </source>
</evidence>
<accession>A0A3Q3GYQ4</accession>
<feature type="compositionally biased region" description="Polar residues" evidence="5">
    <location>
        <begin position="57"/>
        <end position="68"/>
    </location>
</feature>
<feature type="coiled-coil region" evidence="4">
    <location>
        <begin position="242"/>
        <end position="269"/>
    </location>
</feature>
<protein>
    <recommendedName>
        <fullName evidence="2">Fibrous sheath-interacting protein 1</fullName>
    </recommendedName>
</protein>
<dbReference type="Proteomes" id="UP000261660">
    <property type="component" value="Unplaced"/>
</dbReference>
<reference evidence="6" key="1">
    <citation type="submission" date="2025-08" db="UniProtKB">
        <authorList>
            <consortium name="Ensembl"/>
        </authorList>
    </citation>
    <scope>IDENTIFICATION</scope>
</reference>
<evidence type="ECO:0000313" key="7">
    <source>
        <dbReference type="Proteomes" id="UP000261660"/>
    </source>
</evidence>
<feature type="compositionally biased region" description="Polar residues" evidence="5">
    <location>
        <begin position="14"/>
        <end position="28"/>
    </location>
</feature>
<dbReference type="InterPro" id="IPR026246">
    <property type="entry name" value="Fsip1"/>
</dbReference>
<dbReference type="PANTHER" id="PTHR22012:SF2">
    <property type="entry name" value="FIBROUS SHEATH-INTERACTING PROTEIN 1"/>
    <property type="match status" value="1"/>
</dbReference>
<keyword evidence="3 4" id="KW-0175">Coiled coil</keyword>
<evidence type="ECO:0000256" key="4">
    <source>
        <dbReference type="SAM" id="Coils"/>
    </source>
</evidence>
<evidence type="ECO:0000256" key="5">
    <source>
        <dbReference type="SAM" id="MobiDB-lite"/>
    </source>
</evidence>
<reference evidence="6" key="2">
    <citation type="submission" date="2025-09" db="UniProtKB">
        <authorList>
            <consortium name="Ensembl"/>
        </authorList>
    </citation>
    <scope>IDENTIFICATION</scope>
</reference>
<name>A0A3Q3GYQ4_9LABR</name>
<feature type="compositionally biased region" description="Basic and acidic residues" evidence="5">
    <location>
        <begin position="70"/>
        <end position="82"/>
    </location>
</feature>
<dbReference type="PRINTS" id="PR02075">
    <property type="entry name" value="FIBSHEATHIP1"/>
</dbReference>
<dbReference type="Pfam" id="PF15554">
    <property type="entry name" value="FSIP1"/>
    <property type="match status" value="1"/>
</dbReference>
<sequence>MEIIRGSLEDISRPASSEQTGSRVSSVSLPHHDRICPTTPFSLVVLTNDASDIQIQSNSEETVVNSSAKGPDKGHANFTDEEKEDYKLQRAIEEMRLLDEMLSEKICREKEVRRQRKDLQARLWQELLQSKPEGHSECVHEALNTRLFLALEAPTGTDEEEIFMSVFETQVPDCEHTTDSKYMERSEKMPDSMTESFEVGHEESGEFESSHCGASKGEKKQKDFVKRNIELISGEGSEVVLTQAERERLAELLQEVDEAEEDNARGADNEEDMYAVSVATGQGYTPEPSDLEQLNTIESKIRLYLPAEESLSVQSSYTNLGSMSQSESPDLTEEQLLSLLDECELTKAWAQDLQTPCPS</sequence>